<evidence type="ECO:0000259" key="14">
    <source>
        <dbReference type="Pfam" id="PF01408"/>
    </source>
</evidence>
<feature type="binding site" evidence="13">
    <location>
        <begin position="105"/>
        <end position="107"/>
    </location>
    <ligand>
        <name>NADP(+)</name>
        <dbReference type="ChEBI" id="CHEBI:58349"/>
    </ligand>
</feature>
<gene>
    <name evidence="16" type="ORF">BSOLF_2702</name>
</gene>
<protein>
    <recommendedName>
        <fullName evidence="5 12">Meso-diaminopimelate D-dehydrogenase</fullName>
        <shortName evidence="12">DAPDH</shortName>
        <shortName evidence="12">Meso-DAP dehydrogenase</shortName>
        <ecNumber evidence="4 12">1.4.1.16</ecNumber>
    </recommendedName>
</protein>
<evidence type="ECO:0000256" key="8">
    <source>
        <dbReference type="ARBA" id="ARBA00022915"/>
    </source>
</evidence>
<comment type="pathway">
    <text evidence="1 12">Amino-acid biosynthesis; L-lysine biosynthesis via DAP pathway; DL-2,6-diaminopimelate from (S)-tetrahydrodipicolinate: step 1/1.</text>
</comment>
<dbReference type="CDD" id="cd02270">
    <property type="entry name" value="meso-DAPDH_N"/>
    <property type="match status" value="1"/>
</dbReference>
<evidence type="ECO:0000256" key="12">
    <source>
        <dbReference type="PIRNR" id="PIRNR025648"/>
    </source>
</evidence>
<dbReference type="InterPro" id="IPR010190">
    <property type="entry name" value="Diaminopimelate_DH_Ddh"/>
</dbReference>
<dbReference type="GO" id="GO:0009089">
    <property type="term" value="P:lysine biosynthetic process via diaminopimelate"/>
    <property type="evidence" value="ECO:0007669"/>
    <property type="project" value="UniProtKB-UniRule"/>
</dbReference>
<dbReference type="EC" id="1.4.1.16" evidence="4 12"/>
<dbReference type="SUPFAM" id="SSF55347">
    <property type="entry name" value="Glyceraldehyde-3-phosphate dehydrogenase-like, C-terminal domain"/>
    <property type="match status" value="1"/>
</dbReference>
<dbReference type="Pfam" id="PF01408">
    <property type="entry name" value="GFO_IDH_MocA"/>
    <property type="match status" value="1"/>
</dbReference>
<dbReference type="InterPro" id="IPR000683">
    <property type="entry name" value="Gfo/Idh/MocA-like_OxRdtase_N"/>
</dbReference>
<dbReference type="InterPro" id="IPR036291">
    <property type="entry name" value="NAD(P)-bd_dom_sf"/>
</dbReference>
<organism evidence="16 17">
    <name type="scientific">Candidatus Carbonibacillus altaicus</name>
    <dbReference type="NCBI Taxonomy" id="2163959"/>
    <lineage>
        <taxon>Bacteria</taxon>
        <taxon>Bacillati</taxon>
        <taxon>Bacillota</taxon>
        <taxon>Bacilli</taxon>
        <taxon>Bacillales</taxon>
        <taxon>Candidatus Carbonibacillus</taxon>
    </lineage>
</organism>
<dbReference type="Pfam" id="PF16654">
    <property type="entry name" value="DAPDH_C"/>
    <property type="match status" value="1"/>
</dbReference>
<dbReference type="NCBIfam" id="TIGR01921">
    <property type="entry name" value="DAP-DH"/>
    <property type="match status" value="1"/>
</dbReference>
<dbReference type="InterPro" id="IPR032094">
    <property type="entry name" value="Meso-DAP_DH_C"/>
</dbReference>
<evidence type="ECO:0000313" key="17">
    <source>
        <dbReference type="Proteomes" id="UP000244338"/>
    </source>
</evidence>
<dbReference type="PIRSF" id="PIRSF025648">
    <property type="entry name" value="DDH"/>
    <property type="match status" value="1"/>
</dbReference>
<dbReference type="SUPFAM" id="SSF51735">
    <property type="entry name" value="NAD(P)-binding Rossmann-fold domains"/>
    <property type="match status" value="1"/>
</dbReference>
<feature type="binding site" evidence="13">
    <location>
        <begin position="25"/>
        <end position="28"/>
    </location>
    <ligand>
        <name>NADP(+)</name>
        <dbReference type="ChEBI" id="CHEBI:58349"/>
    </ligand>
</feature>
<dbReference type="GO" id="GO:0047850">
    <property type="term" value="F:diaminopimelate dehydrogenase activity"/>
    <property type="evidence" value="ECO:0007669"/>
    <property type="project" value="UniProtKB-UniRule"/>
</dbReference>
<feature type="domain" description="Meso-diaminopimelate D-dehydrogenase C-terminal" evidence="15">
    <location>
        <begin position="135"/>
        <end position="266"/>
    </location>
</feature>
<evidence type="ECO:0000256" key="3">
    <source>
        <dbReference type="ARBA" id="ARBA00011738"/>
    </source>
</evidence>
<dbReference type="Gene3D" id="3.30.360.10">
    <property type="entry name" value="Dihydrodipicolinate Reductase, domain 2"/>
    <property type="match status" value="1"/>
</dbReference>
<keyword evidence="10 12" id="KW-0457">Lysine biosynthesis</keyword>
<evidence type="ECO:0000256" key="7">
    <source>
        <dbReference type="ARBA" id="ARBA00022857"/>
    </source>
</evidence>
<evidence type="ECO:0000256" key="11">
    <source>
        <dbReference type="ARBA" id="ARBA00052023"/>
    </source>
</evidence>
<evidence type="ECO:0000256" key="5">
    <source>
        <dbReference type="ARBA" id="ARBA00021654"/>
    </source>
</evidence>
<evidence type="ECO:0000256" key="2">
    <source>
        <dbReference type="ARBA" id="ARBA00007442"/>
    </source>
</evidence>
<sequence>MNVLYKLKIKGVHVMSKVKVAVHGYGNIGHFAIEAVHAAPDMELAGVIRRQKTSADVPAHLHHLPVVTSLEELGGADVVLLATPSRATPDVAKTYLAKGIRTVDSFDIHSEIVSVRRELGAVAGDNKTVAVLGAGWDPGTDSVIRTLLEMMAPRGLTYTNFGPGMSMGHTVAVKHIPGVKDALSLTIPKGSGQHRRDVYVELEEGARLEDVKQAILNDPYFVHDETHIFPVTDVKKLIDRGHGVVMERKGVSGQTDNQWFEFRMRVHNPALTAQIMVAAARAAMRLTPGAYTLIEIPPVFFLPGETDEHIARLV</sequence>
<dbReference type="UniPathway" id="UPA00034">
    <property type="reaction ID" value="UER00026"/>
</dbReference>
<feature type="binding site" evidence="13">
    <location>
        <position position="196"/>
    </location>
    <ligand>
        <name>substrate</name>
    </ligand>
</feature>
<evidence type="ECO:0000256" key="6">
    <source>
        <dbReference type="ARBA" id="ARBA00022605"/>
    </source>
</evidence>
<comment type="subunit">
    <text evidence="3 12">Homodimer.</text>
</comment>
<reference evidence="17" key="1">
    <citation type="journal article" date="2018" name="Sci. Rep.">
        <title>Lignite coal burning seam in the remote Altai Mountains harbors a hydrogen-driven thermophilic microbial community.</title>
        <authorList>
            <person name="Kadnikov V.V."/>
            <person name="Mardanov A.V."/>
            <person name="Ivasenko D.A."/>
            <person name="Antsiferov D.V."/>
            <person name="Beletsky A.V."/>
            <person name="Karnachuk O.V."/>
            <person name="Ravin N.V."/>
        </authorList>
    </citation>
    <scope>NUCLEOTIDE SEQUENCE [LARGE SCALE GENOMIC DNA]</scope>
</reference>
<proteinExistence type="inferred from homology"/>
<keyword evidence="7 12" id="KW-0521">NADP</keyword>
<keyword evidence="9 12" id="KW-0560">Oxidoreductase</keyword>
<evidence type="ECO:0000256" key="13">
    <source>
        <dbReference type="PIRSR" id="PIRSR025648-1"/>
    </source>
</evidence>
<dbReference type="GO" id="GO:0019877">
    <property type="term" value="P:diaminopimelate biosynthetic process"/>
    <property type="evidence" value="ECO:0007669"/>
    <property type="project" value="UniProtKB-UniRule"/>
</dbReference>
<feature type="binding site" evidence="13">
    <location>
        <position position="186"/>
    </location>
    <ligand>
        <name>substrate</name>
    </ligand>
</feature>
<dbReference type="Gene3D" id="3.40.50.720">
    <property type="entry name" value="NAD(P)-binding Rossmann-like Domain"/>
    <property type="match status" value="1"/>
</dbReference>
<comment type="similarity">
    <text evidence="2 12">Belongs to the diaminopimelate dehydrogenase family.</text>
</comment>
<dbReference type="EMBL" id="PEBX01000020">
    <property type="protein sequence ID" value="PTQ56734.1"/>
    <property type="molecule type" value="Genomic_DNA"/>
</dbReference>
<feature type="domain" description="Gfo/Idh/MocA-like oxidoreductase N-terminal" evidence="14">
    <location>
        <begin position="18"/>
        <end position="100"/>
    </location>
</feature>
<evidence type="ECO:0000259" key="15">
    <source>
        <dbReference type="Pfam" id="PF16654"/>
    </source>
</evidence>
<feature type="binding site" evidence="13">
    <location>
        <begin position="134"/>
        <end position="138"/>
    </location>
    <ligand>
        <name>NADP(+)</name>
        <dbReference type="ChEBI" id="CHEBI:58349"/>
    </ligand>
</feature>
<comment type="function">
    <text evidence="12">Catalyzes the reversible NADPH-dependent reductive amination of L-2-amino-6-oxopimelate, the acyclic form of L-tetrahydrodipicolinate, to generate the meso compound, D,L-2,6-diaminopimelate.</text>
</comment>
<feature type="binding site" evidence="13">
    <location>
        <position position="268"/>
    </location>
    <ligand>
        <name>substrate</name>
    </ligand>
</feature>
<evidence type="ECO:0000313" key="16">
    <source>
        <dbReference type="EMBL" id="PTQ56734.1"/>
    </source>
</evidence>
<name>A0A2R6Y221_9BACL</name>
<evidence type="ECO:0000256" key="10">
    <source>
        <dbReference type="ARBA" id="ARBA00023154"/>
    </source>
</evidence>
<comment type="caution">
    <text evidence="16">The sequence shown here is derived from an EMBL/GenBank/DDBJ whole genome shotgun (WGS) entry which is preliminary data.</text>
</comment>
<evidence type="ECO:0000256" key="4">
    <source>
        <dbReference type="ARBA" id="ARBA00012080"/>
    </source>
</evidence>
<feature type="binding site" evidence="13">
    <location>
        <position position="242"/>
    </location>
    <ligand>
        <name>substrate</name>
    </ligand>
</feature>
<evidence type="ECO:0000256" key="9">
    <source>
        <dbReference type="ARBA" id="ARBA00023002"/>
    </source>
</evidence>
<dbReference type="AlphaFoldDB" id="A0A2R6Y221"/>
<keyword evidence="13" id="KW-0547">Nucleotide-binding</keyword>
<dbReference type="Proteomes" id="UP000244338">
    <property type="component" value="Unassembled WGS sequence"/>
</dbReference>
<comment type="catalytic activity">
    <reaction evidence="11 12">
        <text>meso-2,6-diaminopimelate + NADP(+) + H2O = (S)-2-amino-6-oxoheptanedioate + NH4(+) + NADPH + H(+)</text>
        <dbReference type="Rhea" id="RHEA:13561"/>
        <dbReference type="ChEBI" id="CHEBI:15377"/>
        <dbReference type="ChEBI" id="CHEBI:15378"/>
        <dbReference type="ChEBI" id="CHEBI:28938"/>
        <dbReference type="ChEBI" id="CHEBI:57783"/>
        <dbReference type="ChEBI" id="CHEBI:57791"/>
        <dbReference type="ChEBI" id="CHEBI:58349"/>
        <dbReference type="ChEBI" id="CHEBI:58556"/>
        <dbReference type="EC" id="1.4.1.16"/>
    </reaction>
</comment>
<evidence type="ECO:0000256" key="1">
    <source>
        <dbReference type="ARBA" id="ARBA00004896"/>
    </source>
</evidence>
<keyword evidence="6 12" id="KW-0028">Amino-acid biosynthesis</keyword>
<accession>A0A2R6Y221</accession>
<keyword evidence="8 12" id="KW-0220">Diaminopimelate biosynthesis</keyword>
<dbReference type="GO" id="GO:0000166">
    <property type="term" value="F:nucleotide binding"/>
    <property type="evidence" value="ECO:0007669"/>
    <property type="project" value="UniProtKB-KW"/>
</dbReference>